<dbReference type="AlphaFoldDB" id="A0A4R2HKP0"/>
<organism evidence="1 2">
    <name type="scientific">Pedobacter psychrotolerans</name>
    <dbReference type="NCBI Taxonomy" id="1843235"/>
    <lineage>
        <taxon>Bacteria</taxon>
        <taxon>Pseudomonadati</taxon>
        <taxon>Bacteroidota</taxon>
        <taxon>Sphingobacteriia</taxon>
        <taxon>Sphingobacteriales</taxon>
        <taxon>Sphingobacteriaceae</taxon>
        <taxon>Pedobacter</taxon>
    </lineage>
</organism>
<gene>
    <name evidence="1" type="ORF">EV200_10139</name>
</gene>
<comment type="caution">
    <text evidence="1">The sequence shown here is derived from an EMBL/GenBank/DDBJ whole genome shotgun (WGS) entry which is preliminary data.</text>
</comment>
<reference evidence="1 2" key="1">
    <citation type="submission" date="2019-03" db="EMBL/GenBank/DDBJ databases">
        <title>Genomic Encyclopedia of Type Strains, Phase IV (KMG-IV): sequencing the most valuable type-strain genomes for metagenomic binning, comparative biology and taxonomic classification.</title>
        <authorList>
            <person name="Goeker M."/>
        </authorList>
    </citation>
    <scope>NUCLEOTIDE SEQUENCE [LARGE SCALE GENOMIC DNA]</scope>
    <source>
        <strain evidence="1 2">DSM 103236</strain>
    </source>
</reference>
<dbReference type="Proteomes" id="UP000295684">
    <property type="component" value="Unassembled WGS sequence"/>
</dbReference>
<dbReference type="EMBL" id="SLWO01000001">
    <property type="protein sequence ID" value="TCO30607.1"/>
    <property type="molecule type" value="Genomic_DNA"/>
</dbReference>
<name>A0A4R2HKP0_9SPHI</name>
<evidence type="ECO:0000313" key="1">
    <source>
        <dbReference type="EMBL" id="TCO30607.1"/>
    </source>
</evidence>
<proteinExistence type="predicted"/>
<protein>
    <submittedName>
        <fullName evidence="1">Uncharacterized protein</fullName>
    </submittedName>
</protein>
<evidence type="ECO:0000313" key="2">
    <source>
        <dbReference type="Proteomes" id="UP000295684"/>
    </source>
</evidence>
<accession>A0A4R2HKP0</accession>
<dbReference type="RefSeq" id="WP_165877823.1">
    <property type="nucleotide sequence ID" value="NZ_BMJO01000008.1"/>
</dbReference>
<sequence>MTHITIENKKYVLIPEESYKALQKSAALKHHPEKTFSIAGARALSKKLIRKWSAEK</sequence>